<accession>A0A0E9SN97</accession>
<dbReference type="EMBL" id="GBXM01066589">
    <property type="protein sequence ID" value="JAH41988.1"/>
    <property type="molecule type" value="Transcribed_RNA"/>
</dbReference>
<name>A0A0E9SN97_ANGAN</name>
<protein>
    <submittedName>
        <fullName evidence="1">Uncharacterized protein</fullName>
    </submittedName>
</protein>
<dbReference type="AlphaFoldDB" id="A0A0E9SN97"/>
<sequence length="30" mass="3444">MNEQHSKKTSVSNMETGFQNIKIFLTSLTE</sequence>
<organism evidence="1">
    <name type="scientific">Anguilla anguilla</name>
    <name type="common">European freshwater eel</name>
    <name type="synonym">Muraena anguilla</name>
    <dbReference type="NCBI Taxonomy" id="7936"/>
    <lineage>
        <taxon>Eukaryota</taxon>
        <taxon>Metazoa</taxon>
        <taxon>Chordata</taxon>
        <taxon>Craniata</taxon>
        <taxon>Vertebrata</taxon>
        <taxon>Euteleostomi</taxon>
        <taxon>Actinopterygii</taxon>
        <taxon>Neopterygii</taxon>
        <taxon>Teleostei</taxon>
        <taxon>Anguilliformes</taxon>
        <taxon>Anguillidae</taxon>
        <taxon>Anguilla</taxon>
    </lineage>
</organism>
<evidence type="ECO:0000313" key="1">
    <source>
        <dbReference type="EMBL" id="JAH41988.1"/>
    </source>
</evidence>
<proteinExistence type="predicted"/>
<reference evidence="1" key="1">
    <citation type="submission" date="2014-11" db="EMBL/GenBank/DDBJ databases">
        <authorList>
            <person name="Amaro Gonzalez C."/>
        </authorList>
    </citation>
    <scope>NUCLEOTIDE SEQUENCE</scope>
</reference>
<reference evidence="1" key="2">
    <citation type="journal article" date="2015" name="Fish Shellfish Immunol.">
        <title>Early steps in the European eel (Anguilla anguilla)-Vibrio vulnificus interaction in the gills: Role of the RtxA13 toxin.</title>
        <authorList>
            <person name="Callol A."/>
            <person name="Pajuelo D."/>
            <person name="Ebbesson L."/>
            <person name="Teles M."/>
            <person name="MacKenzie S."/>
            <person name="Amaro C."/>
        </authorList>
    </citation>
    <scope>NUCLEOTIDE SEQUENCE</scope>
</reference>